<comment type="catalytic activity">
    <reaction evidence="6">
        <text>tRNA(Met) + L-methionine + ATP = L-methionyl-tRNA(Met) + AMP + diphosphate</text>
        <dbReference type="Rhea" id="RHEA:13481"/>
        <dbReference type="Rhea" id="RHEA-COMP:9667"/>
        <dbReference type="Rhea" id="RHEA-COMP:9698"/>
        <dbReference type="ChEBI" id="CHEBI:30616"/>
        <dbReference type="ChEBI" id="CHEBI:33019"/>
        <dbReference type="ChEBI" id="CHEBI:57844"/>
        <dbReference type="ChEBI" id="CHEBI:78442"/>
        <dbReference type="ChEBI" id="CHEBI:78530"/>
        <dbReference type="ChEBI" id="CHEBI:456215"/>
        <dbReference type="EC" id="6.1.1.10"/>
    </reaction>
</comment>
<keyword evidence="2 7" id="KW-0547">Nucleotide-binding</keyword>
<sequence>MTAGAQITGGQRHLLLPMQPTPNGALHLGHMSGPFLQSDIVARRLRQLGADVTVMCGADVYENWVLLPARQAGVDPAELCEDNAAQIRRDLAYFGIDLAYWANPLSRADREPYEELHNRLLGEAIAAGGLELRTERVPYSRRTGTPVYGVWLQGVCPGCREPAGGNSCENCGYHYQPDEILEPRSRDGETDLDWREERSWYTASASPAALAEELARRVPQEEFRSLALAYAEGAAPRTRLTAPDAWGIPNRVDGHGATICNTFYGYCHYLASVFAARRDLPNPLTAAGAETRVCVFAGIDNLAAALIGPANIANAVPELRNFDEVRLSKFLLFEKRKFSTSRVHGVWLRDLATLDRVHPDELRLYLATILPVSEETDFDLRDCVAFVNRHRGALRQALSRLARGADVEPFAPEHADTSPARLASDYLAFLEEPSEADARWLSRFACVATPLLPRLSAEIVARFGPGGDAVLPSPLGDDLSVEDLAPVARRQAPPPSTGTAGGR</sequence>
<dbReference type="SUPFAM" id="SSF52374">
    <property type="entry name" value="Nucleotidylyl transferase"/>
    <property type="match status" value="1"/>
</dbReference>
<name>A0A917Q6X1_9HYPH</name>
<gene>
    <name evidence="9" type="ORF">GCM10011322_18990</name>
</gene>
<organism evidence="9 10">
    <name type="scientific">Salinarimonas ramus</name>
    <dbReference type="NCBI Taxonomy" id="690164"/>
    <lineage>
        <taxon>Bacteria</taxon>
        <taxon>Pseudomonadati</taxon>
        <taxon>Pseudomonadota</taxon>
        <taxon>Alphaproteobacteria</taxon>
        <taxon>Hyphomicrobiales</taxon>
        <taxon>Salinarimonadaceae</taxon>
        <taxon>Salinarimonas</taxon>
    </lineage>
</organism>
<comment type="similarity">
    <text evidence="7">Belongs to the class-I aminoacyl-tRNA synthetase family.</text>
</comment>
<dbReference type="PANTHER" id="PTHR45765:SF1">
    <property type="entry name" value="METHIONINE--TRNA LIGASE, CYTOPLASMIC"/>
    <property type="match status" value="1"/>
</dbReference>
<reference evidence="9 10" key="1">
    <citation type="journal article" date="2014" name="Int. J. Syst. Evol. Microbiol.">
        <title>Complete genome sequence of Corynebacterium casei LMG S-19264T (=DSM 44701T), isolated from a smear-ripened cheese.</title>
        <authorList>
            <consortium name="US DOE Joint Genome Institute (JGI-PGF)"/>
            <person name="Walter F."/>
            <person name="Albersmeier A."/>
            <person name="Kalinowski J."/>
            <person name="Ruckert C."/>
        </authorList>
    </citation>
    <scope>NUCLEOTIDE SEQUENCE [LARGE SCALE GENOMIC DNA]</scope>
    <source>
        <strain evidence="9 10">CGMCC 1.9161</strain>
    </source>
</reference>
<dbReference type="Gene3D" id="2.20.28.20">
    <property type="entry name" value="Methionyl-tRNA synthetase, Zn-domain"/>
    <property type="match status" value="1"/>
</dbReference>
<dbReference type="Proteomes" id="UP000600449">
    <property type="component" value="Unassembled WGS sequence"/>
</dbReference>
<evidence type="ECO:0000256" key="4">
    <source>
        <dbReference type="ARBA" id="ARBA00022917"/>
    </source>
</evidence>
<keyword evidence="10" id="KW-1185">Reference proteome</keyword>
<keyword evidence="5 7" id="KW-0030">Aminoacyl-tRNA synthetase</keyword>
<dbReference type="PROSITE" id="PS00178">
    <property type="entry name" value="AA_TRNA_LIGASE_I"/>
    <property type="match status" value="1"/>
</dbReference>
<dbReference type="AlphaFoldDB" id="A0A917Q6X1"/>
<proteinExistence type="inferred from homology"/>
<evidence type="ECO:0000313" key="10">
    <source>
        <dbReference type="Proteomes" id="UP000600449"/>
    </source>
</evidence>
<dbReference type="InterPro" id="IPR023458">
    <property type="entry name" value="Met-tRNA_ligase_1"/>
</dbReference>
<evidence type="ECO:0000256" key="1">
    <source>
        <dbReference type="ARBA" id="ARBA00022598"/>
    </source>
</evidence>
<keyword evidence="4 7" id="KW-0648">Protein biosynthesis</keyword>
<dbReference type="GO" id="GO:0005524">
    <property type="term" value="F:ATP binding"/>
    <property type="evidence" value="ECO:0007669"/>
    <property type="project" value="UniProtKB-KW"/>
</dbReference>
<evidence type="ECO:0000256" key="7">
    <source>
        <dbReference type="RuleBase" id="RU363039"/>
    </source>
</evidence>
<evidence type="ECO:0000256" key="3">
    <source>
        <dbReference type="ARBA" id="ARBA00022840"/>
    </source>
</evidence>
<protein>
    <recommendedName>
        <fullName evidence="8">Methionyl/Leucyl tRNA synthetase domain-containing protein</fullName>
    </recommendedName>
</protein>
<dbReference type="PANTHER" id="PTHR45765">
    <property type="entry name" value="METHIONINE--TRNA LIGASE"/>
    <property type="match status" value="1"/>
</dbReference>
<evidence type="ECO:0000259" key="8">
    <source>
        <dbReference type="Pfam" id="PF09334"/>
    </source>
</evidence>
<dbReference type="GO" id="GO:0004825">
    <property type="term" value="F:methionine-tRNA ligase activity"/>
    <property type="evidence" value="ECO:0007669"/>
    <property type="project" value="UniProtKB-EC"/>
</dbReference>
<dbReference type="InterPro" id="IPR015413">
    <property type="entry name" value="Methionyl/Leucyl_tRNA_Synth"/>
</dbReference>
<dbReference type="InterPro" id="IPR014729">
    <property type="entry name" value="Rossmann-like_a/b/a_fold"/>
</dbReference>
<dbReference type="GO" id="GO:0005829">
    <property type="term" value="C:cytosol"/>
    <property type="evidence" value="ECO:0007669"/>
    <property type="project" value="TreeGrafter"/>
</dbReference>
<keyword evidence="3 7" id="KW-0067">ATP-binding</keyword>
<evidence type="ECO:0000256" key="6">
    <source>
        <dbReference type="ARBA" id="ARBA00047364"/>
    </source>
</evidence>
<dbReference type="Pfam" id="PF09334">
    <property type="entry name" value="tRNA-synt_1g"/>
    <property type="match status" value="1"/>
</dbReference>
<accession>A0A917Q6X1</accession>
<dbReference type="EMBL" id="BMMF01000005">
    <property type="protein sequence ID" value="GGK32477.1"/>
    <property type="molecule type" value="Genomic_DNA"/>
</dbReference>
<dbReference type="RefSeq" id="WP_188912106.1">
    <property type="nucleotide sequence ID" value="NZ_BMMF01000005.1"/>
</dbReference>
<dbReference type="Gene3D" id="3.40.50.620">
    <property type="entry name" value="HUPs"/>
    <property type="match status" value="1"/>
</dbReference>
<comment type="caution">
    <text evidence="9">The sequence shown here is derived from an EMBL/GenBank/DDBJ whole genome shotgun (WGS) entry which is preliminary data.</text>
</comment>
<keyword evidence="1 7" id="KW-0436">Ligase</keyword>
<dbReference type="InterPro" id="IPR029038">
    <property type="entry name" value="MetRS_Zn"/>
</dbReference>
<evidence type="ECO:0000256" key="2">
    <source>
        <dbReference type="ARBA" id="ARBA00022741"/>
    </source>
</evidence>
<feature type="domain" description="Methionyl/Leucyl tRNA synthetase" evidence="8">
    <location>
        <begin position="22"/>
        <end position="389"/>
    </location>
</feature>
<evidence type="ECO:0000256" key="5">
    <source>
        <dbReference type="ARBA" id="ARBA00023146"/>
    </source>
</evidence>
<evidence type="ECO:0000313" key="9">
    <source>
        <dbReference type="EMBL" id="GGK32477.1"/>
    </source>
</evidence>
<dbReference type="GO" id="GO:0006431">
    <property type="term" value="P:methionyl-tRNA aminoacylation"/>
    <property type="evidence" value="ECO:0007669"/>
    <property type="project" value="TreeGrafter"/>
</dbReference>
<dbReference type="InterPro" id="IPR001412">
    <property type="entry name" value="aa-tRNA-synth_I_CS"/>
</dbReference>
<dbReference type="SUPFAM" id="SSF57770">
    <property type="entry name" value="Methionyl-tRNA synthetase (MetRS), Zn-domain"/>
    <property type="match status" value="1"/>
</dbReference>